<dbReference type="AlphaFoldDB" id="A0A1I8JQ57"/>
<reference evidence="2" key="1">
    <citation type="submission" date="2016-11" db="UniProtKB">
        <authorList>
            <consortium name="WormBaseParasite"/>
        </authorList>
    </citation>
    <scope>IDENTIFICATION</scope>
</reference>
<name>A0A1I8JQ57_9PLAT</name>
<accession>A0A1I8JQ57</accession>
<dbReference type="WBParaSite" id="snap_masked-unitig_42160-processed-gene-0.0-mRNA-1">
    <property type="protein sequence ID" value="snap_masked-unitig_42160-processed-gene-0.0-mRNA-1"/>
    <property type="gene ID" value="snap_masked-unitig_42160-processed-gene-0.0"/>
</dbReference>
<dbReference type="Proteomes" id="UP000095280">
    <property type="component" value="Unplaced"/>
</dbReference>
<sequence>MLNVVPILGQADCMTMGGAARLQEDHPERAGSAQDSSLRLQNLCWPRLPQQSGRFQCRLSAAFGSCGR</sequence>
<organism evidence="1 2">
    <name type="scientific">Macrostomum lignano</name>
    <dbReference type="NCBI Taxonomy" id="282301"/>
    <lineage>
        <taxon>Eukaryota</taxon>
        <taxon>Metazoa</taxon>
        <taxon>Spiralia</taxon>
        <taxon>Lophotrochozoa</taxon>
        <taxon>Platyhelminthes</taxon>
        <taxon>Rhabditophora</taxon>
        <taxon>Macrostomorpha</taxon>
        <taxon>Macrostomida</taxon>
        <taxon>Macrostomidae</taxon>
        <taxon>Macrostomum</taxon>
    </lineage>
</organism>
<keyword evidence="1" id="KW-1185">Reference proteome</keyword>
<protein>
    <submittedName>
        <fullName evidence="2">Alternative protein</fullName>
    </submittedName>
</protein>
<proteinExistence type="predicted"/>
<evidence type="ECO:0000313" key="1">
    <source>
        <dbReference type="Proteomes" id="UP000095280"/>
    </source>
</evidence>
<evidence type="ECO:0000313" key="2">
    <source>
        <dbReference type="WBParaSite" id="snap_masked-unitig_42160-processed-gene-0.0-mRNA-1"/>
    </source>
</evidence>